<evidence type="ECO:0000313" key="5">
    <source>
        <dbReference type="Proteomes" id="UP000214720"/>
    </source>
</evidence>
<dbReference type="PANTHER" id="PTHR30487:SF0">
    <property type="entry name" value="PREPILIN LEADER PEPTIDASE_N-METHYLTRANSFERASE-RELATED"/>
    <property type="match status" value="1"/>
</dbReference>
<proteinExistence type="inferred from homology"/>
<dbReference type="GO" id="GO:0006465">
    <property type="term" value="P:signal peptide processing"/>
    <property type="evidence" value="ECO:0007669"/>
    <property type="project" value="TreeGrafter"/>
</dbReference>
<accession>A0A226X580</accession>
<organism evidence="4 5">
    <name type="scientific">Caballeronia sordidicola</name>
    <name type="common">Burkholderia sordidicola</name>
    <dbReference type="NCBI Taxonomy" id="196367"/>
    <lineage>
        <taxon>Bacteria</taxon>
        <taxon>Pseudomonadati</taxon>
        <taxon>Pseudomonadota</taxon>
        <taxon>Betaproteobacteria</taxon>
        <taxon>Burkholderiales</taxon>
        <taxon>Burkholderiaceae</taxon>
        <taxon>Caballeronia</taxon>
    </lineage>
</organism>
<gene>
    <name evidence="4" type="ORF">BSU04_13585</name>
</gene>
<evidence type="ECO:0000313" key="4">
    <source>
        <dbReference type="EMBL" id="OXC78150.1"/>
    </source>
</evidence>
<dbReference type="Gene3D" id="1.20.120.1220">
    <property type="match status" value="1"/>
</dbReference>
<comment type="similarity">
    <text evidence="1">Belongs to the peptidase A24 family.</text>
</comment>
<dbReference type="RefSeq" id="WP_089160953.1">
    <property type="nucleotide sequence ID" value="NZ_MTHB01000076.1"/>
</dbReference>
<dbReference type="AlphaFoldDB" id="A0A226X580"/>
<feature type="transmembrane region" description="Helical" evidence="2">
    <location>
        <begin position="54"/>
        <end position="76"/>
    </location>
</feature>
<keyword evidence="2 4" id="KW-0812">Transmembrane</keyword>
<feature type="transmembrane region" description="Helical" evidence="2">
    <location>
        <begin position="165"/>
        <end position="185"/>
    </location>
</feature>
<keyword evidence="2" id="KW-1133">Transmembrane helix</keyword>
<dbReference type="Pfam" id="PF01478">
    <property type="entry name" value="Peptidase_A24"/>
    <property type="match status" value="1"/>
</dbReference>
<dbReference type="EMBL" id="MTHB01000076">
    <property type="protein sequence ID" value="OXC78150.1"/>
    <property type="molecule type" value="Genomic_DNA"/>
</dbReference>
<evidence type="ECO:0000259" key="3">
    <source>
        <dbReference type="Pfam" id="PF01478"/>
    </source>
</evidence>
<dbReference type="Proteomes" id="UP000214720">
    <property type="component" value="Unassembled WGS sequence"/>
</dbReference>
<dbReference type="GO" id="GO:0005886">
    <property type="term" value="C:plasma membrane"/>
    <property type="evidence" value="ECO:0007669"/>
    <property type="project" value="TreeGrafter"/>
</dbReference>
<evidence type="ECO:0000256" key="1">
    <source>
        <dbReference type="ARBA" id="ARBA00005801"/>
    </source>
</evidence>
<reference evidence="5" key="1">
    <citation type="submission" date="2017-01" db="EMBL/GenBank/DDBJ databases">
        <title>Genome Analysis of Deinococcus marmoris KOPRI26562.</title>
        <authorList>
            <person name="Kim J.H."/>
            <person name="Oh H.-M."/>
        </authorList>
    </citation>
    <scope>NUCLEOTIDE SEQUENCE [LARGE SCALE GENOMIC DNA]</scope>
    <source>
        <strain evidence="5">PAMC 26633</strain>
    </source>
</reference>
<sequence>MINAALFISWALAVVLFDCLLRRIPNWLVIAGLAVACVLVASGHSPFHIDLSDAALGLTVGVLALLPFYLIGLMGAADVKVFATLGAWCGFHALPALWIVASIAAGIHALYLLASAVIAGRRMSAESSSESSSDTNGYKNGPHDVIAIGAERPSRYTFIVGGRRATPYAALLAVSAIASLTLRVFEAAR</sequence>
<dbReference type="GO" id="GO:0004190">
    <property type="term" value="F:aspartic-type endopeptidase activity"/>
    <property type="evidence" value="ECO:0007669"/>
    <property type="project" value="InterPro"/>
</dbReference>
<keyword evidence="2" id="KW-0472">Membrane</keyword>
<name>A0A226X580_CABSO</name>
<feature type="transmembrane region" description="Helical" evidence="2">
    <location>
        <begin position="96"/>
        <end position="119"/>
    </location>
</feature>
<dbReference type="InterPro" id="IPR000045">
    <property type="entry name" value="Prepilin_IV_endopep_pep"/>
</dbReference>
<comment type="caution">
    <text evidence="4">The sequence shown here is derived from an EMBL/GenBank/DDBJ whole genome shotgun (WGS) entry which is preliminary data.</text>
</comment>
<dbReference type="OrthoDB" id="8942754at2"/>
<feature type="domain" description="Prepilin type IV endopeptidase peptidase" evidence="3">
    <location>
        <begin position="6"/>
        <end position="109"/>
    </location>
</feature>
<protein>
    <submittedName>
        <fullName evidence="4">Putative prepilin peptidase transmembrane protein</fullName>
    </submittedName>
</protein>
<dbReference type="PANTHER" id="PTHR30487">
    <property type="entry name" value="TYPE 4 PREPILIN-LIKE PROTEINS LEADER PEPTIDE-PROCESSING ENZYME"/>
    <property type="match status" value="1"/>
</dbReference>
<dbReference type="InterPro" id="IPR050882">
    <property type="entry name" value="Prepilin_peptidase/N-MTase"/>
</dbReference>
<evidence type="ECO:0000256" key="2">
    <source>
        <dbReference type="SAM" id="Phobius"/>
    </source>
</evidence>
<feature type="transmembrane region" description="Helical" evidence="2">
    <location>
        <begin position="27"/>
        <end position="47"/>
    </location>
</feature>